<gene>
    <name evidence="3" type="ORF">SAMN05216175_10546</name>
</gene>
<evidence type="ECO:0000313" key="3">
    <source>
        <dbReference type="EMBL" id="SFG29726.1"/>
    </source>
</evidence>
<feature type="compositionally biased region" description="Low complexity" evidence="1">
    <location>
        <begin position="40"/>
        <end position="54"/>
    </location>
</feature>
<evidence type="ECO:0000256" key="1">
    <source>
        <dbReference type="SAM" id="MobiDB-lite"/>
    </source>
</evidence>
<sequence>MEIYRKESRIKSSNQGDIEMGIQDREWYQEAQKNKHRKQNSNQWSTTNHNNNNPFNKTTLLYLSLSINVMLGFALYYIV</sequence>
<keyword evidence="2" id="KW-1133">Transmembrane helix</keyword>
<feature type="transmembrane region" description="Helical" evidence="2">
    <location>
        <begin position="60"/>
        <end position="78"/>
    </location>
</feature>
<keyword evidence="2" id="KW-0812">Transmembrane</keyword>
<evidence type="ECO:0000313" key="4">
    <source>
        <dbReference type="Proteomes" id="UP000198623"/>
    </source>
</evidence>
<protein>
    <submittedName>
        <fullName evidence="3">Uncharacterized protein</fullName>
    </submittedName>
</protein>
<accession>A0A1I2QVR2</accession>
<evidence type="ECO:0000256" key="2">
    <source>
        <dbReference type="SAM" id="Phobius"/>
    </source>
</evidence>
<keyword evidence="2" id="KW-0472">Membrane</keyword>
<keyword evidence="4" id="KW-1185">Reference proteome</keyword>
<organism evidence="3 4">
    <name type="scientific">Neptunomonas qingdaonensis</name>
    <dbReference type="NCBI Taxonomy" id="1045558"/>
    <lineage>
        <taxon>Bacteria</taxon>
        <taxon>Pseudomonadati</taxon>
        <taxon>Pseudomonadota</taxon>
        <taxon>Gammaproteobacteria</taxon>
        <taxon>Oceanospirillales</taxon>
        <taxon>Oceanospirillaceae</taxon>
        <taxon>Neptunomonas</taxon>
    </lineage>
</organism>
<proteinExistence type="predicted"/>
<reference evidence="4" key="1">
    <citation type="submission" date="2016-10" db="EMBL/GenBank/DDBJ databases">
        <authorList>
            <person name="Varghese N."/>
            <person name="Submissions S."/>
        </authorList>
    </citation>
    <scope>NUCLEOTIDE SEQUENCE [LARGE SCALE GENOMIC DNA]</scope>
    <source>
        <strain evidence="4">CGMCC 1.10971</strain>
    </source>
</reference>
<dbReference type="EMBL" id="FOOU01000005">
    <property type="protein sequence ID" value="SFG29726.1"/>
    <property type="molecule type" value="Genomic_DNA"/>
</dbReference>
<feature type="region of interest" description="Disordered" evidence="1">
    <location>
        <begin position="29"/>
        <end position="54"/>
    </location>
</feature>
<dbReference type="AlphaFoldDB" id="A0A1I2QVR2"/>
<name>A0A1I2QVR2_9GAMM</name>
<dbReference type="Proteomes" id="UP000198623">
    <property type="component" value="Unassembled WGS sequence"/>
</dbReference>